<dbReference type="Proteomes" id="UP000587527">
    <property type="component" value="Unassembled WGS sequence"/>
</dbReference>
<keyword evidence="4" id="KW-1185">Reference proteome</keyword>
<protein>
    <recommendedName>
        <fullName evidence="5">Histidine kinase</fullName>
    </recommendedName>
</protein>
<evidence type="ECO:0000313" key="4">
    <source>
        <dbReference type="Proteomes" id="UP000587527"/>
    </source>
</evidence>
<comment type="caution">
    <text evidence="3">The sequence shown here is derived from an EMBL/GenBank/DDBJ whole genome shotgun (WGS) entry which is preliminary data.</text>
</comment>
<reference evidence="3 4" key="1">
    <citation type="submission" date="2020-08" db="EMBL/GenBank/DDBJ databases">
        <title>Sequencing the genomes of 1000 actinobacteria strains.</title>
        <authorList>
            <person name="Klenk H.-P."/>
        </authorList>
    </citation>
    <scope>NUCLEOTIDE SEQUENCE [LARGE SCALE GENOMIC DNA]</scope>
    <source>
        <strain evidence="3 4">DSM 45362</strain>
    </source>
</reference>
<dbReference type="PANTHER" id="PTHR40252">
    <property type="entry name" value="BLR0328 PROTEIN"/>
    <property type="match status" value="1"/>
</dbReference>
<dbReference type="InterPro" id="IPR013702">
    <property type="entry name" value="FIST_domain_N"/>
</dbReference>
<accession>A0A841BM89</accession>
<gene>
    <name evidence="3" type="ORF">F4553_001251</name>
</gene>
<name>A0A841BM89_9ACTN</name>
<feature type="domain" description="FIST C-domain" evidence="2">
    <location>
        <begin position="240"/>
        <end position="379"/>
    </location>
</feature>
<dbReference type="SMART" id="SM01204">
    <property type="entry name" value="FIST_C"/>
    <property type="match status" value="1"/>
</dbReference>
<evidence type="ECO:0000313" key="3">
    <source>
        <dbReference type="EMBL" id="MBB5867872.1"/>
    </source>
</evidence>
<dbReference type="EMBL" id="JACHMN010000002">
    <property type="protein sequence ID" value="MBB5867872.1"/>
    <property type="molecule type" value="Genomic_DNA"/>
</dbReference>
<dbReference type="Pfam" id="PF08495">
    <property type="entry name" value="FIST"/>
    <property type="match status" value="1"/>
</dbReference>
<dbReference type="PANTHER" id="PTHR40252:SF2">
    <property type="entry name" value="BLR0328 PROTEIN"/>
    <property type="match status" value="1"/>
</dbReference>
<dbReference type="AlphaFoldDB" id="A0A841BM89"/>
<dbReference type="InterPro" id="IPR019494">
    <property type="entry name" value="FIST_C"/>
</dbReference>
<evidence type="ECO:0008006" key="5">
    <source>
        <dbReference type="Google" id="ProtNLM"/>
    </source>
</evidence>
<proteinExistence type="predicted"/>
<evidence type="ECO:0000259" key="1">
    <source>
        <dbReference type="SMART" id="SM00897"/>
    </source>
</evidence>
<feature type="domain" description="FIST" evidence="1">
    <location>
        <begin position="40"/>
        <end position="239"/>
    </location>
</feature>
<organism evidence="3 4">
    <name type="scientific">Allocatelliglobosispora scoriae</name>
    <dbReference type="NCBI Taxonomy" id="643052"/>
    <lineage>
        <taxon>Bacteria</taxon>
        <taxon>Bacillati</taxon>
        <taxon>Actinomycetota</taxon>
        <taxon>Actinomycetes</taxon>
        <taxon>Micromonosporales</taxon>
        <taxon>Micromonosporaceae</taxon>
        <taxon>Allocatelliglobosispora</taxon>
    </lineage>
</organism>
<sequence>MSTDVTSQVRAGIGTSVDPDAAQAGREAAAIALAALGREQPALILVYASVRYDLPLLIKAVREITGTTPLAGATSSGHFHNGGVTPPGQGIAVLALTAGPYRFGIGSVTGLRRDAFAAGKDLARAAQQDLGEPIGKHSALLVLVDGLAGDQQAFLNGVHKVVGAAVPVVGGAAGDDRRITETAVFDGDEILTESGAVAIWISSPWPLAVVADHGWHPIGLPLLVTKVDGTIVHEIAGRPAADVFREHFRSDEQGQELGWVRKPGYHSAHAFGLIEPDGTQLIRGAYLDDDGQLHTFCPLPTYSAVQIVTCQAPDLLEVTDGVVERTVAGRDPSVILAFSCVARLDILQNHGAAEAARLQTAAGDVPTFGFYTYGEFARTGRVAGYHNATLAAIAL</sequence>
<evidence type="ECO:0000259" key="2">
    <source>
        <dbReference type="SMART" id="SM01204"/>
    </source>
</evidence>
<dbReference type="SMART" id="SM00897">
    <property type="entry name" value="FIST"/>
    <property type="match status" value="1"/>
</dbReference>
<dbReference type="RefSeq" id="WP_184833357.1">
    <property type="nucleotide sequence ID" value="NZ_JACHMN010000002.1"/>
</dbReference>
<dbReference type="Pfam" id="PF10442">
    <property type="entry name" value="FIST_C"/>
    <property type="match status" value="1"/>
</dbReference>